<dbReference type="PROSITE" id="PS50404">
    <property type="entry name" value="GST_NTER"/>
    <property type="match status" value="1"/>
</dbReference>
<dbReference type="SUPFAM" id="SSF47616">
    <property type="entry name" value="GST C-terminal domain-like"/>
    <property type="match status" value="1"/>
</dbReference>
<reference evidence="2 3" key="1">
    <citation type="submission" date="2019-05" db="EMBL/GenBank/DDBJ databases">
        <title>Sporisorium graminicola CBS 10092 draft sequencing and annotation.</title>
        <authorList>
            <person name="Solano-Gonzalez S."/>
            <person name="Caddick M.X."/>
            <person name="Darby A."/>
        </authorList>
    </citation>
    <scope>NUCLEOTIDE SEQUENCE [LARGE SCALE GENOMIC DNA]</scope>
    <source>
        <strain evidence="2 3">CBS 10092</strain>
    </source>
</reference>
<dbReference type="KEGG" id="sgra:EX895_005261"/>
<organism evidence="2 3">
    <name type="scientific">Sporisorium graminicola</name>
    <dbReference type="NCBI Taxonomy" id="280036"/>
    <lineage>
        <taxon>Eukaryota</taxon>
        <taxon>Fungi</taxon>
        <taxon>Dikarya</taxon>
        <taxon>Basidiomycota</taxon>
        <taxon>Ustilaginomycotina</taxon>
        <taxon>Ustilaginomycetes</taxon>
        <taxon>Ustilaginales</taxon>
        <taxon>Ustilaginaceae</taxon>
        <taxon>Sporisorium</taxon>
    </lineage>
</organism>
<dbReference type="InterPro" id="IPR036249">
    <property type="entry name" value="Thioredoxin-like_sf"/>
</dbReference>
<sequence length="352" mass="38638">MTTPQSNNRVIVYGYPASPFFQKITTLLTHYGVEWTLVDVSPVMPRPELSQHLGITYRRIPVVFIDGQGYIDTTAAALALERAFGGGSSSKALLRQFPALQLQLALSWSEHVLFRLGAGHLYNAPLNKQFVEDRKQFMPGASFDSDAMKAKVPFVRSQLVANLETIERHLEEQQGGGPFLFGDAVQYLDLSVYMPLNWVQTQLRTGDDLLPTVTAKTADEDWSKYPFPRTLGWLAKVRQYLAQHTIKPVKLSAEQAAAVILQQADKGRQQVEGALSISKDDPLVKAGWISGEKGQKVTVTPVDTGRVPQLGQIVGLNAASVTIKVDVPGGKALLATFPRVNFDIRAQAGAKL</sequence>
<name>A0A4U7KN39_9BASI</name>
<dbReference type="RefSeq" id="XP_029737706.1">
    <property type="nucleotide sequence ID" value="XM_029885854.1"/>
</dbReference>
<accession>A0A4U7KN39</accession>
<feature type="domain" description="GST N-terminal" evidence="1">
    <location>
        <begin position="8"/>
        <end position="88"/>
    </location>
</feature>
<gene>
    <name evidence="2" type="ORF">EX895_005261</name>
</gene>
<dbReference type="InterPro" id="IPR004045">
    <property type="entry name" value="Glutathione_S-Trfase_N"/>
</dbReference>
<protein>
    <recommendedName>
        <fullName evidence="1">GST N-terminal domain-containing protein</fullName>
    </recommendedName>
</protein>
<dbReference type="Gene3D" id="3.40.30.110">
    <property type="match status" value="2"/>
</dbReference>
<dbReference type="Pfam" id="PF13417">
    <property type="entry name" value="GST_N_3"/>
    <property type="match status" value="1"/>
</dbReference>
<evidence type="ECO:0000313" key="2">
    <source>
        <dbReference type="EMBL" id="TKY85721.1"/>
    </source>
</evidence>
<dbReference type="PROSITE" id="PS51354">
    <property type="entry name" value="GLUTAREDOXIN_2"/>
    <property type="match status" value="1"/>
</dbReference>
<dbReference type="InterPro" id="IPR036282">
    <property type="entry name" value="Glutathione-S-Trfase_C_sf"/>
</dbReference>
<keyword evidence="3" id="KW-1185">Reference proteome</keyword>
<dbReference type="Pfam" id="PF13410">
    <property type="entry name" value="GST_C_2"/>
    <property type="match status" value="1"/>
</dbReference>
<dbReference type="SUPFAM" id="SSF52833">
    <property type="entry name" value="Thioredoxin-like"/>
    <property type="match status" value="1"/>
</dbReference>
<comment type="caution">
    <text evidence="2">The sequence shown here is derived from an EMBL/GenBank/DDBJ whole genome shotgun (WGS) entry which is preliminary data.</text>
</comment>
<dbReference type="GeneID" id="40728156"/>
<dbReference type="EMBL" id="SRRM01000019">
    <property type="protein sequence ID" value="TKY85721.1"/>
    <property type="molecule type" value="Genomic_DNA"/>
</dbReference>
<evidence type="ECO:0000259" key="1">
    <source>
        <dbReference type="PROSITE" id="PS50404"/>
    </source>
</evidence>
<evidence type="ECO:0000313" key="3">
    <source>
        <dbReference type="Proteomes" id="UP000306050"/>
    </source>
</evidence>
<dbReference type="Proteomes" id="UP000306050">
    <property type="component" value="Chromosome SGRAM_6"/>
</dbReference>
<dbReference type="AlphaFoldDB" id="A0A4U7KN39"/>
<proteinExistence type="predicted"/>
<dbReference type="OrthoDB" id="202840at2759"/>